<name>A0A644X3D5_9ZZZZ</name>
<organism evidence="1">
    <name type="scientific">bioreactor metagenome</name>
    <dbReference type="NCBI Taxonomy" id="1076179"/>
    <lineage>
        <taxon>unclassified sequences</taxon>
        <taxon>metagenomes</taxon>
        <taxon>ecological metagenomes</taxon>
    </lineage>
</organism>
<gene>
    <name evidence="1" type="ORF">SDC9_56969</name>
</gene>
<comment type="caution">
    <text evidence="1">The sequence shown here is derived from an EMBL/GenBank/DDBJ whole genome shotgun (WGS) entry which is preliminary data.</text>
</comment>
<reference evidence="1" key="1">
    <citation type="submission" date="2019-08" db="EMBL/GenBank/DDBJ databases">
        <authorList>
            <person name="Kucharzyk K."/>
            <person name="Murdoch R.W."/>
            <person name="Higgins S."/>
            <person name="Loffler F."/>
        </authorList>
    </citation>
    <scope>NUCLEOTIDE SEQUENCE</scope>
</reference>
<evidence type="ECO:0000313" key="1">
    <source>
        <dbReference type="EMBL" id="MPM10636.1"/>
    </source>
</evidence>
<protein>
    <submittedName>
        <fullName evidence="1">Uncharacterized protein</fullName>
    </submittedName>
</protein>
<dbReference type="EMBL" id="VSSQ01001720">
    <property type="protein sequence ID" value="MPM10636.1"/>
    <property type="molecule type" value="Genomic_DNA"/>
</dbReference>
<dbReference type="AlphaFoldDB" id="A0A644X3D5"/>
<accession>A0A644X3D5</accession>
<sequence length="70" mass="8367">MENVTNETKPRRYEAKFPLANFRAIKVMSIIDGKSMNQCLNDLIHKEAITRWEEIKAYRDLHEDEIQNMK</sequence>
<proteinExistence type="predicted"/>